<name>A0ACC5ZKH7_9TELE</name>
<accession>A0ACC5ZKH7</accession>
<dbReference type="Proteomes" id="UP000830395">
    <property type="component" value="Chromosome 26"/>
</dbReference>
<gene>
    <name evidence="1" type="ORF">PDJAM_G00163290</name>
</gene>
<evidence type="ECO:0000313" key="2">
    <source>
        <dbReference type="Proteomes" id="UP000830395"/>
    </source>
</evidence>
<protein>
    <submittedName>
        <fullName evidence="1">Uncharacterized protein</fullName>
    </submittedName>
</protein>
<keyword evidence="2" id="KW-1185">Reference proteome</keyword>
<reference evidence="1" key="1">
    <citation type="submission" date="2020-02" db="EMBL/GenBank/DDBJ databases">
        <title>Genome sequencing of the panga catfish, Pangasius djambal.</title>
        <authorList>
            <person name="Wen M."/>
            <person name="Zahm M."/>
            <person name="Roques C."/>
            <person name="Cabau C."/>
            <person name="Klopp C."/>
            <person name="Donnadieu C."/>
            <person name="Jouanno E."/>
            <person name="Avarre J.-C."/>
            <person name="Campet M."/>
            <person name="Ha T."/>
            <person name="Dugue R."/>
            <person name="Lampietro C."/>
            <person name="Louis A."/>
            <person name="Herpin A."/>
            <person name="Echchiki A."/>
            <person name="Berthelot C."/>
            <person name="Parey E."/>
            <person name="Roest-Crollius H."/>
            <person name="Braasch I."/>
            <person name="Postlethwait J.H."/>
            <person name="Bobe J."/>
            <person name="Montfort J."/>
            <person name="Bouchez O."/>
            <person name="Begum T."/>
            <person name="Schartl M."/>
            <person name="Gustiano R."/>
            <person name="Guiguen Y."/>
        </authorList>
    </citation>
    <scope>NUCLEOTIDE SEQUENCE</scope>
    <source>
        <strain evidence="1">Pdj_M5554</strain>
    </source>
</reference>
<evidence type="ECO:0000313" key="1">
    <source>
        <dbReference type="EMBL" id="MCJ8748307.1"/>
    </source>
</evidence>
<proteinExistence type="predicted"/>
<dbReference type="EMBL" id="CM041000">
    <property type="protein sequence ID" value="MCJ8748307.1"/>
    <property type="molecule type" value="Genomic_DNA"/>
</dbReference>
<organism evidence="1 2">
    <name type="scientific">Pangasius djambal</name>
    <dbReference type="NCBI Taxonomy" id="1691987"/>
    <lineage>
        <taxon>Eukaryota</taxon>
        <taxon>Metazoa</taxon>
        <taxon>Chordata</taxon>
        <taxon>Craniata</taxon>
        <taxon>Vertebrata</taxon>
        <taxon>Euteleostomi</taxon>
        <taxon>Actinopterygii</taxon>
        <taxon>Neopterygii</taxon>
        <taxon>Teleostei</taxon>
        <taxon>Ostariophysi</taxon>
        <taxon>Siluriformes</taxon>
        <taxon>Pangasiidae</taxon>
        <taxon>Pangasius</taxon>
    </lineage>
</organism>
<comment type="caution">
    <text evidence="1">The sequence shown here is derived from an EMBL/GenBank/DDBJ whole genome shotgun (WGS) entry which is preliminary data.</text>
</comment>
<sequence length="335" mass="38726">MNQTAARAACRGNYTDLVTVDSDEHNTELYYMMTYEYDGWIGLYRGQSSEKWSNGDPVTFRNLTGDCGTLNSCCAAVKADGSWESLQCIVTRYFMCYEQAASSQTPNYHLIRESKTWYEAQRYCRRNYTDLVSIRHQQQNEEVKIKGLNSSSPFWIGLLRDGWQWADGGNSAYRNWASGEPQPSPHDCVELTGGKWYSVLCRSNNHSALCYNTSIHVSDVALSWEKALDYCDEGNRAGFWQIESKDEQEELESELRRRHVSEPVWVGLRQSKLFGFWIWVDGKAVFPYANWDEGKQPEHQLSQHCGAVVPEKQYRWKDMNCQARYRALCHIKCSP</sequence>